<accession>A0A2P4Y1L6</accession>
<comment type="caution">
    <text evidence="1">The sequence shown here is derived from an EMBL/GenBank/DDBJ whole genome shotgun (WGS) entry which is preliminary data.</text>
</comment>
<dbReference type="AlphaFoldDB" id="A0A2P4Y1L6"/>
<keyword evidence="2" id="KW-1185">Reference proteome</keyword>
<dbReference type="OrthoDB" id="129443at2759"/>
<gene>
    <name evidence="1" type="ORF">PHPALM_11795</name>
</gene>
<organism evidence="1 2">
    <name type="scientific">Phytophthora palmivora</name>
    <dbReference type="NCBI Taxonomy" id="4796"/>
    <lineage>
        <taxon>Eukaryota</taxon>
        <taxon>Sar</taxon>
        <taxon>Stramenopiles</taxon>
        <taxon>Oomycota</taxon>
        <taxon>Peronosporomycetes</taxon>
        <taxon>Peronosporales</taxon>
        <taxon>Peronosporaceae</taxon>
        <taxon>Phytophthora</taxon>
    </lineage>
</organism>
<reference evidence="1 2" key="1">
    <citation type="journal article" date="2017" name="Genome Biol. Evol.">
        <title>Phytophthora megakarya and P. palmivora, closely related causal agents of cacao black pod rot, underwent increases in genome sizes and gene numbers by different mechanisms.</title>
        <authorList>
            <person name="Ali S.S."/>
            <person name="Shao J."/>
            <person name="Lary D.J."/>
            <person name="Kronmiller B."/>
            <person name="Shen D."/>
            <person name="Strem M.D."/>
            <person name="Amoako-Attah I."/>
            <person name="Akrofi A.Y."/>
            <person name="Begoude B.A."/>
            <person name="Ten Hoopen G.M."/>
            <person name="Coulibaly K."/>
            <person name="Kebe B.I."/>
            <person name="Melnick R.L."/>
            <person name="Guiltinan M.J."/>
            <person name="Tyler B.M."/>
            <person name="Meinhardt L.W."/>
            <person name="Bailey B.A."/>
        </authorList>
    </citation>
    <scope>NUCLEOTIDE SEQUENCE [LARGE SCALE GENOMIC DNA]</scope>
    <source>
        <strain evidence="2">sbr112.9</strain>
    </source>
</reference>
<evidence type="ECO:0000313" key="2">
    <source>
        <dbReference type="Proteomes" id="UP000237271"/>
    </source>
</evidence>
<proteinExistence type="predicted"/>
<dbReference type="EMBL" id="NCKW01006449">
    <property type="protein sequence ID" value="POM71609.1"/>
    <property type="molecule type" value="Genomic_DNA"/>
</dbReference>
<sequence>MVSTRDIQCYIDDYGYPGTWLTIRKDCNSSIRLRKLPKFVIANGFFMGNLHAWRVICESDEESVVERRVGLMNASSHLFVRDHPAVVEVEGVPQSERVFLVRRSDKFANDIAGDLFAKLFPHLFPFGRGHTGERRGVAVSVKECVKYSIALSERKFAVDELFYVRGIRCTSLQNMFIHNSFRCKGFPHIYEGYENISGEQLNPLATNFRTCPGRPVRAPSTCFDWLKVYAEARVKLLPSLVGPCEPVRQPLTARPNRQLCAL</sequence>
<protein>
    <submittedName>
        <fullName evidence="1">Uncharacterized protein</fullName>
    </submittedName>
</protein>
<name>A0A2P4Y1L6_9STRA</name>
<evidence type="ECO:0000313" key="1">
    <source>
        <dbReference type="EMBL" id="POM71609.1"/>
    </source>
</evidence>
<dbReference type="Proteomes" id="UP000237271">
    <property type="component" value="Unassembled WGS sequence"/>
</dbReference>